<accession>A0A5B8UP99</accession>
<evidence type="ECO:0000313" key="3">
    <source>
        <dbReference type="Proteomes" id="UP000321204"/>
    </source>
</evidence>
<dbReference type="AlphaFoldDB" id="A0A5B8UP99"/>
<gene>
    <name evidence="2" type="ORF">FSB75_00420</name>
</gene>
<dbReference type="Pfam" id="PF16011">
    <property type="entry name" value="CBM9_2"/>
    <property type="match status" value="1"/>
</dbReference>
<dbReference type="GO" id="GO:0030246">
    <property type="term" value="F:carbohydrate binding"/>
    <property type="evidence" value="ECO:0007669"/>
    <property type="project" value="InterPro"/>
</dbReference>
<dbReference type="Gene3D" id="2.60.40.1190">
    <property type="match status" value="1"/>
</dbReference>
<dbReference type="SUPFAM" id="SSF49344">
    <property type="entry name" value="CBD9-like"/>
    <property type="match status" value="1"/>
</dbReference>
<feature type="domain" description="Carbohydrate-binding" evidence="1">
    <location>
        <begin position="34"/>
        <end position="217"/>
    </location>
</feature>
<dbReference type="CDD" id="cd09620">
    <property type="entry name" value="CBM9_like_3"/>
    <property type="match status" value="1"/>
</dbReference>
<evidence type="ECO:0000313" key="2">
    <source>
        <dbReference type="EMBL" id="QEC58408.1"/>
    </source>
</evidence>
<dbReference type="GO" id="GO:0016052">
    <property type="term" value="P:carbohydrate catabolic process"/>
    <property type="evidence" value="ECO:0007669"/>
    <property type="project" value="InterPro"/>
</dbReference>
<dbReference type="KEGG" id="fgg:FSB75_00420"/>
<dbReference type="Proteomes" id="UP000321204">
    <property type="component" value="Chromosome"/>
</dbReference>
<protein>
    <recommendedName>
        <fullName evidence="1">Carbohydrate-binding domain-containing protein</fullName>
    </recommendedName>
</protein>
<reference evidence="2 3" key="1">
    <citation type="journal article" date="2015" name="Int. J. Syst. Evol. Microbiol.">
        <title>Flavisolibacter ginsenosidimutans sp. nov., with ginsenoside-converting activity isolated from soil used for cultivating ginseng.</title>
        <authorList>
            <person name="Zhao Y."/>
            <person name="Liu Q."/>
            <person name="Kang M.S."/>
            <person name="Jin F."/>
            <person name="Yu H."/>
            <person name="Im W.T."/>
        </authorList>
    </citation>
    <scope>NUCLEOTIDE SEQUENCE [LARGE SCALE GENOMIC DNA]</scope>
    <source>
        <strain evidence="2 3">Gsoil 636</strain>
    </source>
</reference>
<evidence type="ECO:0000259" key="1">
    <source>
        <dbReference type="Pfam" id="PF16011"/>
    </source>
</evidence>
<dbReference type="GO" id="GO:0004553">
    <property type="term" value="F:hydrolase activity, hydrolyzing O-glycosyl compounds"/>
    <property type="evidence" value="ECO:0007669"/>
    <property type="project" value="InterPro"/>
</dbReference>
<organism evidence="2 3">
    <name type="scientific">Flavisolibacter ginsenosidimutans</name>
    <dbReference type="NCBI Taxonomy" id="661481"/>
    <lineage>
        <taxon>Bacteria</taxon>
        <taxon>Pseudomonadati</taxon>
        <taxon>Bacteroidota</taxon>
        <taxon>Chitinophagia</taxon>
        <taxon>Chitinophagales</taxon>
        <taxon>Chitinophagaceae</taxon>
        <taxon>Flavisolibacter</taxon>
    </lineage>
</organism>
<dbReference type="EMBL" id="CP042433">
    <property type="protein sequence ID" value="QEC58408.1"/>
    <property type="molecule type" value="Genomic_DNA"/>
</dbReference>
<dbReference type="OrthoDB" id="9801646at2"/>
<sequence length="218" mass="24669">MKEFTTNQKQLRVGFQRVINESDDLNAIANILRNAEKHPLSFAPWPGYTASADVAFSIAYGDKNLYLQYVVKESIVRAATGKINGPVYEDSCVEFFIRFDNDKAYYNFEFNCIGTVLAGFGPDRNNRELLSEHVLQNLRCHTVLQKENGAINWTLTVVLPFEAFAFHSLSSLHGKQGGANFYKCGDALPQPHYLAWSNIESESPNFHLPEFFGTLLFE</sequence>
<name>A0A5B8UP99_9BACT</name>
<proteinExistence type="predicted"/>
<keyword evidence="3" id="KW-1185">Reference proteome</keyword>
<dbReference type="InterPro" id="IPR010502">
    <property type="entry name" value="Carb-bd_dom_fam9"/>
</dbReference>